<dbReference type="RefSeq" id="WP_394513280.1">
    <property type="nucleotide sequence ID" value="NZ_JBIGHX010000008.1"/>
</dbReference>
<organism evidence="2 3">
    <name type="scientific">Pelomonas lactea</name>
    <dbReference type="NCBI Taxonomy" id="3299030"/>
    <lineage>
        <taxon>Bacteria</taxon>
        <taxon>Pseudomonadati</taxon>
        <taxon>Pseudomonadota</taxon>
        <taxon>Betaproteobacteria</taxon>
        <taxon>Burkholderiales</taxon>
        <taxon>Sphaerotilaceae</taxon>
        <taxon>Roseateles</taxon>
    </lineage>
</organism>
<feature type="transmembrane region" description="Helical" evidence="1">
    <location>
        <begin position="74"/>
        <end position="90"/>
    </location>
</feature>
<keyword evidence="1" id="KW-0812">Transmembrane</keyword>
<comment type="caution">
    <text evidence="2">The sequence shown here is derived from an EMBL/GenBank/DDBJ whole genome shotgun (WGS) entry which is preliminary data.</text>
</comment>
<keyword evidence="1" id="KW-1133">Transmembrane helix</keyword>
<dbReference type="EMBL" id="JBIGHX010000008">
    <property type="protein sequence ID" value="MFG6464017.1"/>
    <property type="molecule type" value="Genomic_DNA"/>
</dbReference>
<evidence type="ECO:0000313" key="3">
    <source>
        <dbReference type="Proteomes" id="UP001606302"/>
    </source>
</evidence>
<evidence type="ECO:0000313" key="2">
    <source>
        <dbReference type="EMBL" id="MFG6464017.1"/>
    </source>
</evidence>
<gene>
    <name evidence="2" type="ORF">ACG04Q_20765</name>
</gene>
<sequence length="534" mass="61139">MLTMLGLIAAVWALLPNNARLGFRLRLTWVDWCVISGVLLTIHAFYFEPVLRDVGVFPVLGPWKWGFDKSTTQYLLFLLLAVFVPIRALTTRRLTRRRLSIFNRLSTSLLHECRFDELAVLLDRHLVPAIDVAMSEGVRNRVAQFIQPPRPAFQVLMRDDGTLTLGNVGELGWIARAWFWARETLADLIGPSESLRNRARIIVKRLLTSRQLVAYLATARPYLCLQVMERATLLVEEFQDEFFDALLGNEGSIFYIELKDNQNFVGGQGHRLYIPDENRLLNFYLKDVELAGKLGVYRSVGEAVLAHIDGDEALLKKLNGPQLQYRETTKHRCPVYAGIWFFRVMVLEGLHQRSNDHLWLHYMPHFATRLVERAREVDELDGDDEFPTPLSYLLYQLVATTAEWIDDAEHLTGEEKNVVTPDQTDGNHVYISFQAAEALGRVMQPILLSDRVTSRVQEQLLTSALHMLRRLEQQDHLSALAASVRTHLIYPYGPGHCEEYLPLLKACFQAQDHVLRADLPTFRLELDEALEGAQ</sequence>
<reference evidence="2 3" key="1">
    <citation type="submission" date="2024-08" db="EMBL/GenBank/DDBJ databases">
        <authorList>
            <person name="Lu H."/>
        </authorList>
    </citation>
    <scope>NUCLEOTIDE SEQUENCE [LARGE SCALE GENOMIC DNA]</scope>
    <source>
        <strain evidence="2 3">DXS20W</strain>
    </source>
</reference>
<evidence type="ECO:0000256" key="1">
    <source>
        <dbReference type="SAM" id="Phobius"/>
    </source>
</evidence>
<keyword evidence="3" id="KW-1185">Reference proteome</keyword>
<feature type="transmembrane region" description="Helical" evidence="1">
    <location>
        <begin position="29"/>
        <end position="47"/>
    </location>
</feature>
<proteinExistence type="predicted"/>
<protein>
    <submittedName>
        <fullName evidence="2">Uncharacterized protein</fullName>
    </submittedName>
</protein>
<name>A0ABW7GPX0_9BURK</name>
<dbReference type="Proteomes" id="UP001606302">
    <property type="component" value="Unassembled WGS sequence"/>
</dbReference>
<keyword evidence="1" id="KW-0472">Membrane</keyword>
<accession>A0ABW7GPX0</accession>